<accession>A0A9N9F7R5</accession>
<keyword evidence="2" id="KW-1185">Reference proteome</keyword>
<organism evidence="1 2">
    <name type="scientific">Racocetra fulgida</name>
    <dbReference type="NCBI Taxonomy" id="60492"/>
    <lineage>
        <taxon>Eukaryota</taxon>
        <taxon>Fungi</taxon>
        <taxon>Fungi incertae sedis</taxon>
        <taxon>Mucoromycota</taxon>
        <taxon>Glomeromycotina</taxon>
        <taxon>Glomeromycetes</taxon>
        <taxon>Diversisporales</taxon>
        <taxon>Gigasporaceae</taxon>
        <taxon>Racocetra</taxon>
    </lineage>
</organism>
<name>A0A9N9F7R5_9GLOM</name>
<evidence type="ECO:0000313" key="2">
    <source>
        <dbReference type="Proteomes" id="UP000789396"/>
    </source>
</evidence>
<sequence length="67" mass="7463">MSSLSETSKTTKEQQRELALKRHCEISSNVDPEELQQLLASEVPTILIEPIIITTNIELANNQTTPS</sequence>
<evidence type="ECO:0000313" key="1">
    <source>
        <dbReference type="EMBL" id="CAG8514644.1"/>
    </source>
</evidence>
<gene>
    <name evidence="1" type="ORF">RFULGI_LOCUS3060</name>
</gene>
<comment type="caution">
    <text evidence="1">The sequence shown here is derived from an EMBL/GenBank/DDBJ whole genome shotgun (WGS) entry which is preliminary data.</text>
</comment>
<proteinExistence type="predicted"/>
<protein>
    <submittedName>
        <fullName evidence="1">10266_t:CDS:1</fullName>
    </submittedName>
</protein>
<dbReference type="Proteomes" id="UP000789396">
    <property type="component" value="Unassembled WGS sequence"/>
</dbReference>
<dbReference type="EMBL" id="CAJVPZ010002516">
    <property type="protein sequence ID" value="CAG8514644.1"/>
    <property type="molecule type" value="Genomic_DNA"/>
</dbReference>
<reference evidence="1" key="1">
    <citation type="submission" date="2021-06" db="EMBL/GenBank/DDBJ databases">
        <authorList>
            <person name="Kallberg Y."/>
            <person name="Tangrot J."/>
            <person name="Rosling A."/>
        </authorList>
    </citation>
    <scope>NUCLEOTIDE SEQUENCE</scope>
    <source>
        <strain evidence="1">IN212</strain>
    </source>
</reference>
<dbReference type="AlphaFoldDB" id="A0A9N9F7R5"/>